<evidence type="ECO:0000256" key="1">
    <source>
        <dbReference type="ARBA" id="ARBA00001933"/>
    </source>
</evidence>
<dbReference type="GO" id="GO:0008483">
    <property type="term" value="F:transaminase activity"/>
    <property type="evidence" value="ECO:0007669"/>
    <property type="project" value="UniProtKB-KW"/>
</dbReference>
<dbReference type="PANTHER" id="PTHR11986:SF79">
    <property type="entry name" value="ACETYLORNITHINE AMINOTRANSFERASE, MITOCHONDRIAL"/>
    <property type="match status" value="1"/>
</dbReference>
<dbReference type="InterPro" id="IPR050103">
    <property type="entry name" value="Class-III_PLP-dep_AT"/>
</dbReference>
<dbReference type="AlphaFoldDB" id="X1LX13"/>
<dbReference type="InterPro" id="IPR015421">
    <property type="entry name" value="PyrdxlP-dep_Trfase_major"/>
</dbReference>
<keyword evidence="2" id="KW-0032">Aminotransferase</keyword>
<evidence type="ECO:0000256" key="3">
    <source>
        <dbReference type="ARBA" id="ARBA00022679"/>
    </source>
</evidence>
<keyword evidence="3" id="KW-0808">Transferase</keyword>
<reference evidence="5" key="1">
    <citation type="journal article" date="2014" name="Front. Microbiol.">
        <title>High frequency of phylogenetically diverse reductive dehalogenase-homologous genes in deep subseafloor sedimentary metagenomes.</title>
        <authorList>
            <person name="Kawai M."/>
            <person name="Futagami T."/>
            <person name="Toyoda A."/>
            <person name="Takaki Y."/>
            <person name="Nishi S."/>
            <person name="Hori S."/>
            <person name="Arai W."/>
            <person name="Tsubouchi T."/>
            <person name="Morono Y."/>
            <person name="Uchiyama I."/>
            <person name="Ito T."/>
            <person name="Fujiyama A."/>
            <person name="Inagaki F."/>
            <person name="Takami H."/>
        </authorList>
    </citation>
    <scope>NUCLEOTIDE SEQUENCE</scope>
    <source>
        <strain evidence="5">Expedition CK06-06</strain>
    </source>
</reference>
<accession>X1LX13</accession>
<dbReference type="GO" id="GO:0030170">
    <property type="term" value="F:pyridoxal phosphate binding"/>
    <property type="evidence" value="ECO:0007669"/>
    <property type="project" value="InterPro"/>
</dbReference>
<dbReference type="PANTHER" id="PTHR11986">
    <property type="entry name" value="AMINOTRANSFERASE CLASS III"/>
    <property type="match status" value="1"/>
</dbReference>
<comment type="cofactor">
    <cofactor evidence="1">
        <name>pyridoxal 5'-phosphate</name>
        <dbReference type="ChEBI" id="CHEBI:597326"/>
    </cofactor>
</comment>
<dbReference type="Gene3D" id="3.90.1150.10">
    <property type="entry name" value="Aspartate Aminotransferase, domain 1"/>
    <property type="match status" value="1"/>
</dbReference>
<dbReference type="InterPro" id="IPR005814">
    <property type="entry name" value="Aminotrans_3"/>
</dbReference>
<dbReference type="InterPro" id="IPR015422">
    <property type="entry name" value="PyrdxlP-dep_Trfase_small"/>
</dbReference>
<proteinExistence type="predicted"/>
<dbReference type="Pfam" id="PF00202">
    <property type="entry name" value="Aminotran_3"/>
    <property type="match status" value="1"/>
</dbReference>
<dbReference type="InterPro" id="IPR015424">
    <property type="entry name" value="PyrdxlP-dep_Trfase"/>
</dbReference>
<keyword evidence="4" id="KW-0663">Pyridoxal phosphate</keyword>
<sequence length="171" mass="17886">GVGRTGTLFAYEQYGIEPDIMTLAKGLGSGVPIGAILAKDGASVFVPGDHGSTFGGNVLACAASYATLRFIIDNDIAGNAKRVGSYFINGLEGLKQKFDFITDVRGCGLLVAVEFSSDIAQSVLMACLDGGLLVNRLKPNAMRFMPPLTIGNQEVDKALGILDRALSSIVN</sequence>
<evidence type="ECO:0000256" key="4">
    <source>
        <dbReference type="ARBA" id="ARBA00022898"/>
    </source>
</evidence>
<feature type="non-terminal residue" evidence="5">
    <location>
        <position position="1"/>
    </location>
</feature>
<organism evidence="5">
    <name type="scientific">marine sediment metagenome</name>
    <dbReference type="NCBI Taxonomy" id="412755"/>
    <lineage>
        <taxon>unclassified sequences</taxon>
        <taxon>metagenomes</taxon>
        <taxon>ecological metagenomes</taxon>
    </lineage>
</organism>
<evidence type="ECO:0000313" key="5">
    <source>
        <dbReference type="EMBL" id="GAI23598.1"/>
    </source>
</evidence>
<evidence type="ECO:0008006" key="6">
    <source>
        <dbReference type="Google" id="ProtNLM"/>
    </source>
</evidence>
<dbReference type="GO" id="GO:0042802">
    <property type="term" value="F:identical protein binding"/>
    <property type="evidence" value="ECO:0007669"/>
    <property type="project" value="TreeGrafter"/>
</dbReference>
<dbReference type="SUPFAM" id="SSF53383">
    <property type="entry name" value="PLP-dependent transferases"/>
    <property type="match status" value="1"/>
</dbReference>
<dbReference type="Gene3D" id="3.40.640.10">
    <property type="entry name" value="Type I PLP-dependent aspartate aminotransferase-like (Major domain)"/>
    <property type="match status" value="1"/>
</dbReference>
<name>X1LX13_9ZZZZ</name>
<evidence type="ECO:0000256" key="2">
    <source>
        <dbReference type="ARBA" id="ARBA00022576"/>
    </source>
</evidence>
<comment type="caution">
    <text evidence="5">The sequence shown here is derived from an EMBL/GenBank/DDBJ whole genome shotgun (WGS) entry which is preliminary data.</text>
</comment>
<protein>
    <recommendedName>
        <fullName evidence="6">Aspartate aminotransferase family protein</fullName>
    </recommendedName>
</protein>
<gene>
    <name evidence="5" type="ORF">S06H3_29752</name>
</gene>
<dbReference type="EMBL" id="BARV01017460">
    <property type="protein sequence ID" value="GAI23598.1"/>
    <property type="molecule type" value="Genomic_DNA"/>
</dbReference>